<feature type="transmembrane region" description="Helical" evidence="2">
    <location>
        <begin position="104"/>
        <end position="127"/>
    </location>
</feature>
<feature type="compositionally biased region" description="Low complexity" evidence="1">
    <location>
        <begin position="8"/>
        <end position="45"/>
    </location>
</feature>
<comment type="caution">
    <text evidence="3">The sequence shown here is derived from an EMBL/GenBank/DDBJ whole genome shotgun (WGS) entry which is preliminary data.</text>
</comment>
<proteinExistence type="predicted"/>
<evidence type="ECO:0008006" key="5">
    <source>
        <dbReference type="Google" id="ProtNLM"/>
    </source>
</evidence>
<dbReference type="RefSeq" id="WP_214529582.1">
    <property type="nucleotide sequence ID" value="NZ_JAHEWO010000009.1"/>
</dbReference>
<protein>
    <recommendedName>
        <fullName evidence="5">Phage holin family protein</fullName>
    </recommendedName>
</protein>
<keyword evidence="2" id="KW-0472">Membrane</keyword>
<feature type="transmembrane region" description="Helical" evidence="2">
    <location>
        <begin position="78"/>
        <end position="98"/>
    </location>
</feature>
<sequence>MAVDPRQRAAQQRASQRPSDPARAGQPAAPGAGRPAVARSAAAPARDGDDFARLMQRNTVDVRQTGAKKRRNPVVGKIALGLAVVSAAVDASAFAVFMGGDTNFAFGICFVVVFLTLIAAVLGFVAAVGSFGRWYGAVGVVLAFFANPVILIVIMVFVAPEILTDMGA</sequence>
<keyword evidence="2" id="KW-1133">Transmembrane helix</keyword>
<gene>
    <name evidence="3" type="ORF">KK097_13220</name>
</gene>
<organism evidence="3 4">
    <name type="scientific">Curtobacterium aurantiacum</name>
    <dbReference type="NCBI Taxonomy" id="3236919"/>
    <lineage>
        <taxon>Bacteria</taxon>
        <taxon>Bacillati</taxon>
        <taxon>Actinomycetota</taxon>
        <taxon>Actinomycetes</taxon>
        <taxon>Micrococcales</taxon>
        <taxon>Microbacteriaceae</taxon>
        <taxon>Curtobacterium</taxon>
    </lineage>
</organism>
<name>A0ABS5VH43_9MICO</name>
<feature type="transmembrane region" description="Helical" evidence="2">
    <location>
        <begin position="134"/>
        <end position="159"/>
    </location>
</feature>
<keyword evidence="2" id="KW-0812">Transmembrane</keyword>
<keyword evidence="4" id="KW-1185">Reference proteome</keyword>
<accession>A0ABS5VH43</accession>
<feature type="region of interest" description="Disordered" evidence="1">
    <location>
        <begin position="1"/>
        <end position="45"/>
    </location>
</feature>
<evidence type="ECO:0000256" key="1">
    <source>
        <dbReference type="SAM" id="MobiDB-lite"/>
    </source>
</evidence>
<evidence type="ECO:0000313" key="4">
    <source>
        <dbReference type="Proteomes" id="UP001519641"/>
    </source>
</evidence>
<evidence type="ECO:0000313" key="3">
    <source>
        <dbReference type="EMBL" id="MBT1588772.1"/>
    </source>
</evidence>
<reference evidence="3 4" key="1">
    <citation type="submission" date="2021-05" db="EMBL/GenBank/DDBJ databases">
        <title>Whole genome sequence of Curtobacterium flaccumfaciens pv. flaccumfaciens strain CFBP 8819.</title>
        <authorList>
            <person name="Osdaghi E."/>
            <person name="Taghouti G."/>
            <person name="Portier P."/>
            <person name="Fazliarab A."/>
            <person name="Taghavi S.M."/>
            <person name="Briand M."/>
            <person name="Le-Saux M."/>
            <person name="Jacques M.-A."/>
        </authorList>
    </citation>
    <scope>NUCLEOTIDE SEQUENCE [LARGE SCALE GENOMIC DNA]</scope>
    <source>
        <strain evidence="3 4">CFBP 8819</strain>
    </source>
</reference>
<dbReference type="Proteomes" id="UP001519641">
    <property type="component" value="Unassembled WGS sequence"/>
</dbReference>
<evidence type="ECO:0000256" key="2">
    <source>
        <dbReference type="SAM" id="Phobius"/>
    </source>
</evidence>
<dbReference type="EMBL" id="JAHEWS010000021">
    <property type="protein sequence ID" value="MBT1588772.1"/>
    <property type="molecule type" value="Genomic_DNA"/>
</dbReference>